<gene>
    <name evidence="1" type="ORF">MLD38_034365</name>
</gene>
<comment type="caution">
    <text evidence="1">The sequence shown here is derived from an EMBL/GenBank/DDBJ whole genome shotgun (WGS) entry which is preliminary data.</text>
</comment>
<accession>A0ACB9MA79</accession>
<sequence length="152" mass="16277">MVQSFRPVVSALLSLPMPLIAAVNGHTAAAGLIHALFHDYVVVNGARGFLYMSEARVGERKGLRELALWGTRLKGADAAEIGLVDEAVVAGGEEGVRKHVEEKAAELGKRKCDGGVYTNLRKGLYKEVCDVLGLERRALVTAIAPTAPWSKI</sequence>
<reference evidence="2" key="1">
    <citation type="journal article" date="2023" name="Front. Plant Sci.">
        <title>Chromosomal-level genome assembly of Melastoma candidum provides insights into trichome evolution.</title>
        <authorList>
            <person name="Zhong Y."/>
            <person name="Wu W."/>
            <person name="Sun C."/>
            <person name="Zou P."/>
            <person name="Liu Y."/>
            <person name="Dai S."/>
            <person name="Zhou R."/>
        </authorList>
    </citation>
    <scope>NUCLEOTIDE SEQUENCE [LARGE SCALE GENOMIC DNA]</scope>
</reference>
<evidence type="ECO:0000313" key="2">
    <source>
        <dbReference type="Proteomes" id="UP001057402"/>
    </source>
</evidence>
<keyword evidence="2" id="KW-1185">Reference proteome</keyword>
<protein>
    <submittedName>
        <fullName evidence="1">Uncharacterized protein</fullName>
    </submittedName>
</protein>
<evidence type="ECO:0000313" key="1">
    <source>
        <dbReference type="EMBL" id="KAI4320933.1"/>
    </source>
</evidence>
<dbReference type="EMBL" id="CM042889">
    <property type="protein sequence ID" value="KAI4320933.1"/>
    <property type="molecule type" value="Genomic_DNA"/>
</dbReference>
<organism evidence="1 2">
    <name type="scientific">Melastoma candidum</name>
    <dbReference type="NCBI Taxonomy" id="119954"/>
    <lineage>
        <taxon>Eukaryota</taxon>
        <taxon>Viridiplantae</taxon>
        <taxon>Streptophyta</taxon>
        <taxon>Embryophyta</taxon>
        <taxon>Tracheophyta</taxon>
        <taxon>Spermatophyta</taxon>
        <taxon>Magnoliopsida</taxon>
        <taxon>eudicotyledons</taxon>
        <taxon>Gunneridae</taxon>
        <taxon>Pentapetalae</taxon>
        <taxon>rosids</taxon>
        <taxon>malvids</taxon>
        <taxon>Myrtales</taxon>
        <taxon>Melastomataceae</taxon>
        <taxon>Melastomatoideae</taxon>
        <taxon>Melastomateae</taxon>
        <taxon>Melastoma</taxon>
    </lineage>
</organism>
<dbReference type="Proteomes" id="UP001057402">
    <property type="component" value="Chromosome 10"/>
</dbReference>
<proteinExistence type="predicted"/>
<name>A0ACB9MA79_9MYRT</name>